<evidence type="ECO:0000256" key="1">
    <source>
        <dbReference type="ARBA" id="ARBA00004141"/>
    </source>
</evidence>
<dbReference type="GO" id="GO:0016020">
    <property type="term" value="C:membrane"/>
    <property type="evidence" value="ECO:0007669"/>
    <property type="project" value="UniProtKB-SubCell"/>
</dbReference>
<protein>
    <submittedName>
        <fullName evidence="7">Yip1 domain-containing protein</fullName>
    </submittedName>
</protein>
<feature type="transmembrane region" description="Helical" evidence="5">
    <location>
        <begin position="141"/>
        <end position="160"/>
    </location>
</feature>
<evidence type="ECO:0000313" key="8">
    <source>
        <dbReference type="Proteomes" id="UP000198728"/>
    </source>
</evidence>
<comment type="subcellular location">
    <subcellularLocation>
        <location evidence="1">Membrane</location>
        <topology evidence="1">Multi-pass membrane protein</topology>
    </subcellularLocation>
</comment>
<proteinExistence type="predicted"/>
<keyword evidence="3 5" id="KW-1133">Transmembrane helix</keyword>
<dbReference type="STRING" id="441112.SAMN04488094_10554"/>
<evidence type="ECO:0000313" key="7">
    <source>
        <dbReference type="EMBL" id="SFC45949.1"/>
    </source>
</evidence>
<dbReference type="RefSeq" id="WP_093360623.1">
    <property type="nucleotide sequence ID" value="NZ_FOLG01000005.1"/>
</dbReference>
<reference evidence="7 8" key="1">
    <citation type="submission" date="2016-10" db="EMBL/GenBank/DDBJ databases">
        <authorList>
            <person name="de Groot N.N."/>
        </authorList>
    </citation>
    <scope>NUCLEOTIDE SEQUENCE [LARGE SCALE GENOMIC DNA]</scope>
    <source>
        <strain evidence="7 8">DSM 19548</strain>
    </source>
</reference>
<dbReference type="Proteomes" id="UP000198728">
    <property type="component" value="Unassembled WGS sequence"/>
</dbReference>
<dbReference type="InterPro" id="IPR006977">
    <property type="entry name" value="Yip1_dom"/>
</dbReference>
<organism evidence="7 8">
    <name type="scientific">Tropicimonas isoalkanivorans</name>
    <dbReference type="NCBI Taxonomy" id="441112"/>
    <lineage>
        <taxon>Bacteria</taxon>
        <taxon>Pseudomonadati</taxon>
        <taxon>Pseudomonadota</taxon>
        <taxon>Alphaproteobacteria</taxon>
        <taxon>Rhodobacterales</taxon>
        <taxon>Roseobacteraceae</taxon>
        <taxon>Tropicimonas</taxon>
    </lineage>
</organism>
<keyword evidence="8" id="KW-1185">Reference proteome</keyword>
<evidence type="ECO:0000256" key="2">
    <source>
        <dbReference type="ARBA" id="ARBA00022692"/>
    </source>
</evidence>
<keyword evidence="2 5" id="KW-0812">Transmembrane</keyword>
<sequence>MAVTSEILRTYRAPRRVMRRLLTGLHNDDRPEARALVFLLLGCFIVFLSQVPGIMAFDMPAEDAPPLEARVGITFFAWLFVWPLLFYLLAAVAHLVARPLGGQGTFADARVALFWTVLAVSPLMLVRAVVQAAAGHGGATLILDLGVALAFCVLWGLSLVEAETAAAGK</sequence>
<keyword evidence="4 5" id="KW-0472">Membrane</keyword>
<dbReference type="AlphaFoldDB" id="A0A1I1JBG4"/>
<evidence type="ECO:0000256" key="5">
    <source>
        <dbReference type="SAM" id="Phobius"/>
    </source>
</evidence>
<dbReference type="OrthoDB" id="7771437at2"/>
<feature type="transmembrane region" description="Helical" evidence="5">
    <location>
        <begin position="109"/>
        <end position="129"/>
    </location>
</feature>
<gene>
    <name evidence="7" type="ORF">SAMN04488094_10554</name>
</gene>
<evidence type="ECO:0000256" key="4">
    <source>
        <dbReference type="ARBA" id="ARBA00023136"/>
    </source>
</evidence>
<name>A0A1I1JBG4_9RHOB</name>
<feature type="domain" description="Yip1" evidence="6">
    <location>
        <begin position="10"/>
        <end position="159"/>
    </location>
</feature>
<feature type="transmembrane region" description="Helical" evidence="5">
    <location>
        <begin position="75"/>
        <end position="97"/>
    </location>
</feature>
<dbReference type="Pfam" id="PF04893">
    <property type="entry name" value="Yip1"/>
    <property type="match status" value="1"/>
</dbReference>
<accession>A0A1I1JBG4</accession>
<evidence type="ECO:0000256" key="3">
    <source>
        <dbReference type="ARBA" id="ARBA00022989"/>
    </source>
</evidence>
<feature type="transmembrane region" description="Helical" evidence="5">
    <location>
        <begin position="35"/>
        <end position="55"/>
    </location>
</feature>
<evidence type="ECO:0000259" key="6">
    <source>
        <dbReference type="Pfam" id="PF04893"/>
    </source>
</evidence>
<dbReference type="EMBL" id="FOLG01000005">
    <property type="protein sequence ID" value="SFC45949.1"/>
    <property type="molecule type" value="Genomic_DNA"/>
</dbReference>